<dbReference type="PANTHER" id="PTHR23082">
    <property type="entry name" value="TRANSCRIPTION INITIATION FACTOR IIIC TFIIIC , POLYPEPTIDE 3-RELATED"/>
    <property type="match status" value="1"/>
</dbReference>
<evidence type="ECO:0000313" key="1">
    <source>
        <dbReference type="EMBL" id="CBK19562.2"/>
    </source>
</evidence>
<dbReference type="GO" id="GO:0000127">
    <property type="term" value="C:transcription factor TFIIIC complex"/>
    <property type="evidence" value="ECO:0007669"/>
    <property type="project" value="TreeGrafter"/>
</dbReference>
<name>D8LUS3_BLAHO</name>
<dbReference type="OrthoDB" id="207380at2759"/>
<reference evidence="1" key="1">
    <citation type="submission" date="2010-02" db="EMBL/GenBank/DDBJ databases">
        <title>Sequencing and annotation of the Blastocystis hominis genome.</title>
        <authorList>
            <person name="Wincker P."/>
        </authorList>
    </citation>
    <scope>NUCLEOTIDE SEQUENCE</scope>
    <source>
        <strain evidence="1">Singapore isolate B</strain>
    </source>
</reference>
<evidence type="ECO:0008006" key="3">
    <source>
        <dbReference type="Google" id="ProtNLM"/>
    </source>
</evidence>
<dbReference type="GeneID" id="24922130"/>
<dbReference type="Proteomes" id="UP000008312">
    <property type="component" value="Unassembled WGS sequence"/>
</dbReference>
<dbReference type="InterPro" id="IPR039340">
    <property type="entry name" value="Tfc4/TFIIIC-102/Sfc4"/>
</dbReference>
<dbReference type="PANTHER" id="PTHR23082:SF0">
    <property type="entry name" value="GENERAL TRANSCRIPTION FACTOR 3C POLYPEPTIDE 3"/>
    <property type="match status" value="1"/>
</dbReference>
<gene>
    <name evidence="1" type="ORF">GSBLH_T00006005001</name>
</gene>
<dbReference type="RefSeq" id="XP_012893610.1">
    <property type="nucleotide sequence ID" value="XM_013038156.1"/>
</dbReference>
<sequence length="606" mass="68114">MPLLHSFAVLSQLFVDKKEYSKAIRLIDQVNSICSISLPLEMAVIYSVSLLYTGRTDDALEIIDSLQIAENFSEEVASAAFTLASALIDCHLIEQGAVLSDLLLTLPSNSDAATFELAYRYSQARNDSDRCIEYLTKALEFLPEGSSEKRQELALALSQLYDEKGELLRSVEVTNKYITKTRHFVGKPRNLEPAILLDSLHQVPAIDVDPNPINAAREIVRVVDPLLRTMCMIEVPAQYYDSIQPAQEIVELAAVLDIPAVLGQIMLFFLVWNCTRAHCLLQGLHYAAAYLNVIRTFATPAFQNTLLLLCMTVSSQDPRIAADALRGIVVTAASTDQKLQFLVCRGKSERPMDSLLSSPPPPNDKDIRETSVGQRISVTPGFEFVVCELSISYVTSVVSLLLPRVNYSFSTNLFKQLQRQSTQKLGWKRGVKPFFESLESVLLEDPLLLLSVGASELTHSNNRSNFEKRETLLRAFTELQNYAKNRQKQIESLGVKSVSQYPQSPDEPQDFYTRSITLPKELYRMEVLFNLGRAFHQMGLFHIAAMYYWAVLRESEEAGPIPGSLKRVWQMYSPEKAAAYNLCILLSGSGSKAMAFRIRRKYLCFE</sequence>
<dbReference type="Gene3D" id="1.25.40.10">
    <property type="entry name" value="Tetratricopeptide repeat domain"/>
    <property type="match status" value="1"/>
</dbReference>
<dbReference type="AlphaFoldDB" id="D8LUS3"/>
<dbReference type="EMBL" id="FN668638">
    <property type="protein sequence ID" value="CBK19562.2"/>
    <property type="molecule type" value="Genomic_DNA"/>
</dbReference>
<dbReference type="InterPro" id="IPR011990">
    <property type="entry name" value="TPR-like_helical_dom_sf"/>
</dbReference>
<organism evidence="1">
    <name type="scientific">Blastocystis hominis</name>
    <dbReference type="NCBI Taxonomy" id="12968"/>
    <lineage>
        <taxon>Eukaryota</taxon>
        <taxon>Sar</taxon>
        <taxon>Stramenopiles</taxon>
        <taxon>Bigyra</taxon>
        <taxon>Opalozoa</taxon>
        <taxon>Opalinata</taxon>
        <taxon>Blastocystidae</taxon>
        <taxon>Blastocystis</taxon>
    </lineage>
</organism>
<accession>D8LUS3</accession>
<keyword evidence="2" id="KW-1185">Reference proteome</keyword>
<dbReference type="GO" id="GO:0006383">
    <property type="term" value="P:transcription by RNA polymerase III"/>
    <property type="evidence" value="ECO:0007669"/>
    <property type="project" value="InterPro"/>
</dbReference>
<protein>
    <recommendedName>
        <fullName evidence="3">Tetratricopeptide repeat protein</fullName>
    </recommendedName>
</protein>
<dbReference type="InParanoid" id="D8LUS3"/>
<proteinExistence type="predicted"/>
<evidence type="ECO:0000313" key="2">
    <source>
        <dbReference type="Proteomes" id="UP000008312"/>
    </source>
</evidence>